<keyword evidence="1" id="KW-0472">Membrane</keyword>
<name>A0A934VQF8_9BACT</name>
<keyword evidence="1" id="KW-1133">Transmembrane helix</keyword>
<feature type="transmembrane region" description="Helical" evidence="1">
    <location>
        <begin position="12"/>
        <end position="33"/>
    </location>
</feature>
<dbReference type="EMBL" id="JAENIL010000010">
    <property type="protein sequence ID" value="MBK1876533.1"/>
    <property type="molecule type" value="Genomic_DNA"/>
</dbReference>
<dbReference type="InterPro" id="IPR045584">
    <property type="entry name" value="Pilin-like"/>
</dbReference>
<dbReference type="AlphaFoldDB" id="A0A934VQF8"/>
<evidence type="ECO:0000313" key="3">
    <source>
        <dbReference type="Proteomes" id="UP000617628"/>
    </source>
</evidence>
<comment type="caution">
    <text evidence="2">The sequence shown here is derived from an EMBL/GenBank/DDBJ whole genome shotgun (WGS) entry which is preliminary data.</text>
</comment>
<dbReference type="SUPFAM" id="SSF54523">
    <property type="entry name" value="Pili subunits"/>
    <property type="match status" value="1"/>
</dbReference>
<sequence length="239" mass="25869">MRYSRQSGFTLFEILVLLTVMVVIAGISFLSLAQTNEDRSLEKAADILHAMVRVARTEAITRGVHSRLIVNLDTNDEDRYLRRLGVIVEDDTSGQWVAVDRGMSLPGGVFVVPQSGSIVLPGGWPDSGRRSVYRVTNTDSDGSSVRTFEYPLKASVGESTSSAPSWMCIQFSPNGRLSTGNWGGGGGLVPLSNQLVIANGSWEGGKVAFLSARDFVGIAFKSNGSSYQTRETELVDDEE</sequence>
<protein>
    <recommendedName>
        <fullName evidence="4">Prepilin-type N-terminal cleavage/methylation domain-containing protein</fullName>
    </recommendedName>
</protein>
<evidence type="ECO:0000313" key="2">
    <source>
        <dbReference type="EMBL" id="MBK1876533.1"/>
    </source>
</evidence>
<proteinExistence type="predicted"/>
<keyword evidence="3" id="KW-1185">Reference proteome</keyword>
<dbReference type="RefSeq" id="WP_200354750.1">
    <property type="nucleotide sequence ID" value="NZ_JAENIL010000010.1"/>
</dbReference>
<evidence type="ECO:0000256" key="1">
    <source>
        <dbReference type="SAM" id="Phobius"/>
    </source>
</evidence>
<gene>
    <name evidence="2" type="ORF">JIN87_06605</name>
</gene>
<dbReference type="Proteomes" id="UP000617628">
    <property type="component" value="Unassembled WGS sequence"/>
</dbReference>
<evidence type="ECO:0008006" key="4">
    <source>
        <dbReference type="Google" id="ProtNLM"/>
    </source>
</evidence>
<accession>A0A934VQF8</accession>
<organism evidence="2 3">
    <name type="scientific">Pelagicoccus mobilis</name>
    <dbReference type="NCBI Taxonomy" id="415221"/>
    <lineage>
        <taxon>Bacteria</taxon>
        <taxon>Pseudomonadati</taxon>
        <taxon>Verrucomicrobiota</taxon>
        <taxon>Opitutia</taxon>
        <taxon>Puniceicoccales</taxon>
        <taxon>Pelagicoccaceae</taxon>
        <taxon>Pelagicoccus</taxon>
    </lineage>
</organism>
<keyword evidence="1" id="KW-0812">Transmembrane</keyword>
<reference evidence="2" key="1">
    <citation type="submission" date="2021-01" db="EMBL/GenBank/DDBJ databases">
        <title>Modified the classification status of verrucomicrobia.</title>
        <authorList>
            <person name="Feng X."/>
        </authorList>
    </citation>
    <scope>NUCLEOTIDE SEQUENCE</scope>
    <source>
        <strain evidence="2">KCTC 13126</strain>
    </source>
</reference>